<feature type="transmembrane region" description="Helical" evidence="15">
    <location>
        <begin position="439"/>
        <end position="467"/>
    </location>
</feature>
<keyword evidence="6 15" id="KW-0812">Transmembrane</keyword>
<keyword evidence="7" id="KW-0106">Calcium</keyword>
<gene>
    <name evidence="17" type="ORF">PCOR1329_LOCUS45759</name>
</gene>
<proteinExistence type="predicted"/>
<feature type="transmembrane region" description="Helical" evidence="15">
    <location>
        <begin position="355"/>
        <end position="377"/>
    </location>
</feature>
<evidence type="ECO:0000256" key="1">
    <source>
        <dbReference type="ARBA" id="ARBA00004141"/>
    </source>
</evidence>
<comment type="subcellular location">
    <subcellularLocation>
        <location evidence="1">Membrane</location>
        <topology evidence="1">Multi-pass membrane protein</topology>
    </subcellularLocation>
</comment>
<evidence type="ECO:0000256" key="8">
    <source>
        <dbReference type="ARBA" id="ARBA00022882"/>
    </source>
</evidence>
<evidence type="ECO:0000256" key="14">
    <source>
        <dbReference type="SAM" id="MobiDB-lite"/>
    </source>
</evidence>
<dbReference type="Gene3D" id="1.10.287.70">
    <property type="match status" value="1"/>
</dbReference>
<dbReference type="Pfam" id="PF00520">
    <property type="entry name" value="Ion_trans"/>
    <property type="match status" value="1"/>
</dbReference>
<name>A0ABN9U8I2_9DINO</name>
<feature type="compositionally biased region" description="Basic and acidic residues" evidence="14">
    <location>
        <begin position="180"/>
        <end position="200"/>
    </location>
</feature>
<evidence type="ECO:0000256" key="7">
    <source>
        <dbReference type="ARBA" id="ARBA00022837"/>
    </source>
</evidence>
<organism evidence="17 18">
    <name type="scientific">Prorocentrum cordatum</name>
    <dbReference type="NCBI Taxonomy" id="2364126"/>
    <lineage>
        <taxon>Eukaryota</taxon>
        <taxon>Sar</taxon>
        <taxon>Alveolata</taxon>
        <taxon>Dinophyceae</taxon>
        <taxon>Prorocentrales</taxon>
        <taxon>Prorocentraceae</taxon>
        <taxon>Prorocentrum</taxon>
    </lineage>
</organism>
<comment type="caution">
    <text evidence="17">The sequence shown here is derived from an EMBL/GenBank/DDBJ whole genome shotgun (WGS) entry which is preliminary data.</text>
</comment>
<evidence type="ECO:0000256" key="10">
    <source>
        <dbReference type="ARBA" id="ARBA00023065"/>
    </source>
</evidence>
<evidence type="ECO:0000313" key="18">
    <source>
        <dbReference type="Proteomes" id="UP001189429"/>
    </source>
</evidence>
<dbReference type="InterPro" id="IPR002048">
    <property type="entry name" value="EF_hand_dom"/>
</dbReference>
<feature type="region of interest" description="Disordered" evidence="14">
    <location>
        <begin position="106"/>
        <end position="200"/>
    </location>
</feature>
<evidence type="ECO:0000256" key="11">
    <source>
        <dbReference type="ARBA" id="ARBA00023136"/>
    </source>
</evidence>
<evidence type="ECO:0000256" key="13">
    <source>
        <dbReference type="ARBA" id="ARBA00023303"/>
    </source>
</evidence>
<dbReference type="EMBL" id="CAUYUJ010015504">
    <property type="protein sequence ID" value="CAK0854809.1"/>
    <property type="molecule type" value="Genomic_DNA"/>
</dbReference>
<dbReference type="Gene3D" id="1.20.120.350">
    <property type="entry name" value="Voltage-gated potassium channels. Chain C"/>
    <property type="match status" value="1"/>
</dbReference>
<feature type="transmembrane region" description="Helical" evidence="15">
    <location>
        <begin position="538"/>
        <end position="567"/>
    </location>
</feature>
<keyword evidence="9 15" id="KW-1133">Transmembrane helix</keyword>
<keyword evidence="10" id="KW-0406">Ion transport</keyword>
<dbReference type="PANTHER" id="PTHR45628:SF7">
    <property type="entry name" value="VOLTAGE-DEPENDENT CALCIUM CHANNEL TYPE A SUBUNIT ALPHA-1"/>
    <property type="match status" value="1"/>
</dbReference>
<keyword evidence="2" id="KW-0813">Transport</keyword>
<keyword evidence="3" id="KW-0597">Phosphoprotein</keyword>
<evidence type="ECO:0000256" key="12">
    <source>
        <dbReference type="ARBA" id="ARBA00023180"/>
    </source>
</evidence>
<dbReference type="InterPro" id="IPR050599">
    <property type="entry name" value="VDCC_alpha-1_subunit"/>
</dbReference>
<feature type="compositionally biased region" description="Basic and acidic residues" evidence="14">
    <location>
        <begin position="146"/>
        <end position="164"/>
    </location>
</feature>
<evidence type="ECO:0000256" key="4">
    <source>
        <dbReference type="ARBA" id="ARBA00022568"/>
    </source>
</evidence>
<keyword evidence="5" id="KW-0107">Calcium channel</keyword>
<evidence type="ECO:0000256" key="2">
    <source>
        <dbReference type="ARBA" id="ARBA00022448"/>
    </source>
</evidence>
<keyword evidence="11 15" id="KW-0472">Membrane</keyword>
<dbReference type="Proteomes" id="UP001189429">
    <property type="component" value="Unassembled WGS sequence"/>
</dbReference>
<keyword evidence="12" id="KW-0325">Glycoprotein</keyword>
<dbReference type="PANTHER" id="PTHR45628">
    <property type="entry name" value="VOLTAGE-DEPENDENT CALCIUM CHANNEL TYPE A SUBUNIT ALPHA-1"/>
    <property type="match status" value="1"/>
</dbReference>
<accession>A0ABN9U8I2</accession>
<evidence type="ECO:0000313" key="17">
    <source>
        <dbReference type="EMBL" id="CAK0854809.1"/>
    </source>
</evidence>
<dbReference type="InterPro" id="IPR027359">
    <property type="entry name" value="Volt_channel_dom_sf"/>
</dbReference>
<keyword evidence="8" id="KW-0851">Voltage-gated channel</keyword>
<dbReference type="SUPFAM" id="SSF81324">
    <property type="entry name" value="Voltage-gated potassium channels"/>
    <property type="match status" value="1"/>
</dbReference>
<protein>
    <recommendedName>
        <fullName evidence="16">EF-hand domain-containing protein</fullName>
    </recommendedName>
</protein>
<keyword evidence="13" id="KW-0407">Ion channel</keyword>
<dbReference type="InterPro" id="IPR005821">
    <property type="entry name" value="Ion_trans_dom"/>
</dbReference>
<evidence type="ECO:0000259" key="16">
    <source>
        <dbReference type="PROSITE" id="PS50222"/>
    </source>
</evidence>
<dbReference type="PROSITE" id="PS50222">
    <property type="entry name" value="EF_HAND_2"/>
    <property type="match status" value="1"/>
</dbReference>
<keyword evidence="18" id="KW-1185">Reference proteome</keyword>
<evidence type="ECO:0000256" key="3">
    <source>
        <dbReference type="ARBA" id="ARBA00022553"/>
    </source>
</evidence>
<keyword evidence="4" id="KW-0109">Calcium transport</keyword>
<evidence type="ECO:0000256" key="6">
    <source>
        <dbReference type="ARBA" id="ARBA00022692"/>
    </source>
</evidence>
<reference evidence="17" key="1">
    <citation type="submission" date="2023-10" db="EMBL/GenBank/DDBJ databases">
        <authorList>
            <person name="Chen Y."/>
            <person name="Shah S."/>
            <person name="Dougan E. K."/>
            <person name="Thang M."/>
            <person name="Chan C."/>
        </authorList>
    </citation>
    <scope>NUCLEOTIDE SEQUENCE [LARGE SCALE GENOMIC DNA]</scope>
</reference>
<feature type="transmembrane region" description="Helical" evidence="15">
    <location>
        <begin position="389"/>
        <end position="419"/>
    </location>
</feature>
<evidence type="ECO:0000256" key="5">
    <source>
        <dbReference type="ARBA" id="ARBA00022673"/>
    </source>
</evidence>
<evidence type="ECO:0000256" key="9">
    <source>
        <dbReference type="ARBA" id="ARBA00022989"/>
    </source>
</evidence>
<evidence type="ECO:0000256" key="15">
    <source>
        <dbReference type="SAM" id="Phobius"/>
    </source>
</evidence>
<feature type="domain" description="EF-hand" evidence="16">
    <location>
        <begin position="639"/>
        <end position="674"/>
    </location>
</feature>
<sequence length="711" mass="78253">MRRGASTACLAVERPPAGRAMPAAAPARELVPEAGSREEELGVCVPRHVASQGGGAGGEKAPAEAARLDAAVSELLHRATPGIHAALRGAARDSLAALLREENTTPCWRMPSEGSLLSVGPEGSPRALPPPLRHDSLLPRAPSEALAEKKRSTDGRGERGDGRSSETAASAYYGSPGCDASHDDHVSEEGNCRGERGDERSSEMAASAYYGSPGYNASLDDHVPREGNLPVLAPLRYSRLFGPPWGLSLPRLGSPWDLGQNAAWERPREQVYPYLFRSPEGLQTEMSPKSMPMMTQASSRPSLSSGFREKLANPMAWKALLDELSLAFIVANSFTVAFSLDLGEDWPGWFMLESFFTLFFVVELFCRVWLWGLWRFLTGPERFWHFADIVFVSSSIVDTVIALLATTSAMGFFSILRLIRLIRVARMLRVVKKPMFRELLLMLELVKAGMSTTFWAAVVLSCVVFMLGLMMRQTLGRWCVGNEDERSQYCKTGHLADYTENLFSTLPRACFTVFRCFTEGCESVDGTPLLVHILEIPFFGTCAVCCYFAVYMFVVFGVFNIITGVLVEKSIASARLSELAVAQEMKQNMLMKCKKLGRLLKRRISGNHSDDPVVMGRQVFATIVATYPDVLELLQDIVDIEADSKIIFDVIDVKHRGLLDVDDFVMALQSMQLLKKASPSLRLMEAELAFAALSQSAQVLPRFSLSSESSC</sequence>